<dbReference type="Proteomes" id="UP000032066">
    <property type="component" value="Unassembled WGS sequence"/>
</dbReference>
<evidence type="ECO:0000313" key="3">
    <source>
        <dbReference type="Proteomes" id="UP000032066"/>
    </source>
</evidence>
<sequence length="148" mass="15028">MHRALTGAACCAAAALALAATTASAPASAVTYSCGGLYTDYVGALVLDTPFVGTAVLDGVSRAMTVAPVKVNDNMLSVEIVTAGQSRQTTADFEVRTDTTGRGQIFFSSYSGEGVSTNLICASGTRVTSITGMVATQDGPAEFTVTRT</sequence>
<proteinExistence type="predicted"/>
<dbReference type="RefSeq" id="WP_043907138.1">
    <property type="nucleotide sequence ID" value="NZ_JXZB01000001.1"/>
</dbReference>
<accession>A0A0D0Q567</accession>
<evidence type="ECO:0008006" key="4">
    <source>
        <dbReference type="Google" id="ProtNLM"/>
    </source>
</evidence>
<keyword evidence="1" id="KW-0732">Signal</keyword>
<reference evidence="2 3" key="1">
    <citation type="submission" date="2015-02" db="EMBL/GenBank/DDBJ databases">
        <title>Draft genome sequence of Kitasatospora griseola MF730-N6, a bafilomycin, terpentecin and satosporin producer.</title>
        <authorList>
            <person name="Arens J.C."/>
            <person name="Haltli B."/>
            <person name="Kerr R.G."/>
        </authorList>
    </citation>
    <scope>NUCLEOTIDE SEQUENCE [LARGE SCALE GENOMIC DNA]</scope>
    <source>
        <strain evidence="2 3">MF730-N6</strain>
    </source>
</reference>
<comment type="caution">
    <text evidence="2">The sequence shown here is derived from an EMBL/GenBank/DDBJ whole genome shotgun (WGS) entry which is preliminary data.</text>
</comment>
<name>A0A0D0Q567_KITGR</name>
<evidence type="ECO:0000256" key="1">
    <source>
        <dbReference type="SAM" id="SignalP"/>
    </source>
</evidence>
<dbReference type="PATRIC" id="fig|2064.6.peg.21"/>
<dbReference type="STRING" id="2064.TR51_00085"/>
<dbReference type="AlphaFoldDB" id="A0A0D0Q567"/>
<feature type="signal peptide" evidence="1">
    <location>
        <begin position="1"/>
        <end position="19"/>
    </location>
</feature>
<dbReference type="PROSITE" id="PS51257">
    <property type="entry name" value="PROKAR_LIPOPROTEIN"/>
    <property type="match status" value="1"/>
</dbReference>
<keyword evidence="3" id="KW-1185">Reference proteome</keyword>
<evidence type="ECO:0000313" key="2">
    <source>
        <dbReference type="EMBL" id="KIQ66148.1"/>
    </source>
</evidence>
<protein>
    <recommendedName>
        <fullName evidence="4">Lipoprotein</fullName>
    </recommendedName>
</protein>
<organism evidence="2 3">
    <name type="scientific">Kitasatospora griseola</name>
    <name type="common">Streptomyces griseolosporeus</name>
    <dbReference type="NCBI Taxonomy" id="2064"/>
    <lineage>
        <taxon>Bacteria</taxon>
        <taxon>Bacillati</taxon>
        <taxon>Actinomycetota</taxon>
        <taxon>Actinomycetes</taxon>
        <taxon>Kitasatosporales</taxon>
        <taxon>Streptomycetaceae</taxon>
        <taxon>Kitasatospora</taxon>
    </lineage>
</organism>
<gene>
    <name evidence="2" type="ORF">TR51_00085</name>
</gene>
<dbReference type="OrthoDB" id="4335527at2"/>
<feature type="chain" id="PRO_5038704023" description="Lipoprotein" evidence="1">
    <location>
        <begin position="20"/>
        <end position="148"/>
    </location>
</feature>
<dbReference type="EMBL" id="JXZB01000001">
    <property type="protein sequence ID" value="KIQ66148.1"/>
    <property type="molecule type" value="Genomic_DNA"/>
</dbReference>